<organism evidence="1">
    <name type="scientific">marine sediment metagenome</name>
    <dbReference type="NCBI Taxonomy" id="412755"/>
    <lineage>
        <taxon>unclassified sequences</taxon>
        <taxon>metagenomes</taxon>
        <taxon>ecological metagenomes</taxon>
    </lineage>
</organism>
<name>X1DGI6_9ZZZZ</name>
<dbReference type="AlphaFoldDB" id="X1DGI6"/>
<protein>
    <submittedName>
        <fullName evidence="1">Uncharacterized protein</fullName>
    </submittedName>
</protein>
<comment type="caution">
    <text evidence="1">The sequence shown here is derived from an EMBL/GenBank/DDBJ whole genome shotgun (WGS) entry which is preliminary data.</text>
</comment>
<sequence>MLITMYEAFSVCKNKSCDDKPVYKPHKTKAIEKDDEEVGVVDQIKEGDDVIVPLKGKKAEGSVLYIAENHVDVKVVGDTLKFRQFDMSDLELKKE</sequence>
<accession>X1DGI6</accession>
<evidence type="ECO:0000313" key="1">
    <source>
        <dbReference type="EMBL" id="GAH04154.1"/>
    </source>
</evidence>
<dbReference type="EMBL" id="BART01024450">
    <property type="protein sequence ID" value="GAH04154.1"/>
    <property type="molecule type" value="Genomic_DNA"/>
</dbReference>
<gene>
    <name evidence="1" type="ORF">S01H4_44155</name>
</gene>
<reference evidence="1" key="1">
    <citation type="journal article" date="2014" name="Front. Microbiol.">
        <title>High frequency of phylogenetically diverse reductive dehalogenase-homologous genes in deep subseafloor sedimentary metagenomes.</title>
        <authorList>
            <person name="Kawai M."/>
            <person name="Futagami T."/>
            <person name="Toyoda A."/>
            <person name="Takaki Y."/>
            <person name="Nishi S."/>
            <person name="Hori S."/>
            <person name="Arai W."/>
            <person name="Tsubouchi T."/>
            <person name="Morono Y."/>
            <person name="Uchiyama I."/>
            <person name="Ito T."/>
            <person name="Fujiyama A."/>
            <person name="Inagaki F."/>
            <person name="Takami H."/>
        </authorList>
    </citation>
    <scope>NUCLEOTIDE SEQUENCE</scope>
    <source>
        <strain evidence="1">Expedition CK06-06</strain>
    </source>
</reference>
<proteinExistence type="predicted"/>